<dbReference type="EMBL" id="JXBY01000026">
    <property type="protein sequence ID" value="KJY54428.1"/>
    <property type="molecule type" value="Genomic_DNA"/>
</dbReference>
<dbReference type="GO" id="GO:0003677">
    <property type="term" value="F:DNA binding"/>
    <property type="evidence" value="ECO:0007669"/>
    <property type="project" value="UniProtKB-KW"/>
</dbReference>
<dbReference type="InterPro" id="IPR050313">
    <property type="entry name" value="Carb_Metab_HTH_regulators"/>
</dbReference>
<dbReference type="PROSITE" id="PS00894">
    <property type="entry name" value="HTH_DEOR_1"/>
    <property type="match status" value="1"/>
</dbReference>
<dbReference type="InterPro" id="IPR018356">
    <property type="entry name" value="Tscrpt_reg_HTH_DeoR_CS"/>
</dbReference>
<gene>
    <name evidence="5" type="ORF">JF76_16570</name>
</gene>
<dbReference type="GO" id="GO:0003700">
    <property type="term" value="F:DNA-binding transcription factor activity"/>
    <property type="evidence" value="ECO:0007669"/>
    <property type="project" value="InterPro"/>
</dbReference>
<protein>
    <submittedName>
        <fullName evidence="5">Repressor of fructose operon</fullName>
    </submittedName>
</protein>
<evidence type="ECO:0000259" key="4">
    <source>
        <dbReference type="PROSITE" id="PS51000"/>
    </source>
</evidence>
<organism evidence="5 6">
    <name type="scientific">Lactobacillus kullabergensis</name>
    <dbReference type="NCBI Taxonomy" id="1218493"/>
    <lineage>
        <taxon>Bacteria</taxon>
        <taxon>Bacillati</taxon>
        <taxon>Bacillota</taxon>
        <taxon>Bacilli</taxon>
        <taxon>Lactobacillales</taxon>
        <taxon>Lactobacillaceae</taxon>
        <taxon>Lactobacillus</taxon>
    </lineage>
</organism>
<dbReference type="SUPFAM" id="SSF46785">
    <property type="entry name" value="Winged helix' DNA-binding domain"/>
    <property type="match status" value="1"/>
</dbReference>
<sequence>MLTQERQKVIEDYVNQHGLCRVSDLCAMTSTSESTIRRDLNQMEEHGLIKRVHGGAQSVKSFTHDVSQHIRFSMNHNDKKLIAQYAVKNFVHKDDYIFIDAGTTTYEMVPFIAMIPGVTIVTNGLETALCALNHGIETILLGGRIKENTHAVVGQTALKQLQQMNFSASFVGTNGLDSQGNLTTPDTEEAAIKKIEIAQADQAYILTDTSKIGERSFATFAQVKDVTVLTTSLSAKNKKFLPAKINLKEIC</sequence>
<evidence type="ECO:0000313" key="5">
    <source>
        <dbReference type="EMBL" id="KJY54428.1"/>
    </source>
</evidence>
<keyword evidence="1" id="KW-0805">Transcription regulation</keyword>
<dbReference type="RefSeq" id="WP_045928630.1">
    <property type="nucleotide sequence ID" value="NZ_JBHSZS010000026.1"/>
</dbReference>
<evidence type="ECO:0000256" key="2">
    <source>
        <dbReference type="ARBA" id="ARBA00023125"/>
    </source>
</evidence>
<name>A0A0F4L833_9LACO</name>
<reference evidence="5 6" key="1">
    <citation type="submission" date="2014-12" db="EMBL/GenBank/DDBJ databases">
        <title>Comparative genomics of the lactic acid bacteria isolated from the honey bee gut.</title>
        <authorList>
            <person name="Ellegaard K.M."/>
            <person name="Tamarit D."/>
            <person name="Javelind E."/>
            <person name="Olofsson T."/>
            <person name="Andersson S.G."/>
            <person name="Vasquez A."/>
        </authorList>
    </citation>
    <scope>NUCLEOTIDE SEQUENCE [LARGE SCALE GENOMIC DNA]</scope>
    <source>
        <strain evidence="5 6">Biut2</strain>
    </source>
</reference>
<comment type="caution">
    <text evidence="5">The sequence shown here is derived from an EMBL/GenBank/DDBJ whole genome shotgun (WGS) entry which is preliminary data.</text>
</comment>
<dbReference type="PROSITE" id="PS51000">
    <property type="entry name" value="HTH_DEOR_2"/>
    <property type="match status" value="1"/>
</dbReference>
<dbReference type="STRING" id="1218493.JF76_16570"/>
<accession>A0A0F4L833</accession>
<feature type="domain" description="HTH deoR-type" evidence="4">
    <location>
        <begin position="3"/>
        <end position="58"/>
    </location>
</feature>
<dbReference type="InterPro" id="IPR036390">
    <property type="entry name" value="WH_DNA-bd_sf"/>
</dbReference>
<dbReference type="PANTHER" id="PTHR30363:SF56">
    <property type="entry name" value="TRANSCRIPTIONAL REGULATOR, DEOR FAMILY"/>
    <property type="match status" value="1"/>
</dbReference>
<dbReference type="AlphaFoldDB" id="A0A0F4L833"/>
<dbReference type="PANTHER" id="PTHR30363">
    <property type="entry name" value="HTH-TYPE TRANSCRIPTIONAL REGULATOR SRLR-RELATED"/>
    <property type="match status" value="1"/>
</dbReference>
<dbReference type="PRINTS" id="PR00037">
    <property type="entry name" value="HTHLACR"/>
</dbReference>
<dbReference type="SMART" id="SM01134">
    <property type="entry name" value="DeoRC"/>
    <property type="match status" value="1"/>
</dbReference>
<dbReference type="HOGENOM" id="CLU_060699_1_3_9"/>
<dbReference type="InterPro" id="IPR001034">
    <property type="entry name" value="DeoR_HTH"/>
</dbReference>
<dbReference type="Gene3D" id="3.40.50.1360">
    <property type="match status" value="1"/>
</dbReference>
<dbReference type="InterPro" id="IPR036388">
    <property type="entry name" value="WH-like_DNA-bd_sf"/>
</dbReference>
<dbReference type="Pfam" id="PF00455">
    <property type="entry name" value="DeoRC"/>
    <property type="match status" value="1"/>
</dbReference>
<dbReference type="Pfam" id="PF08220">
    <property type="entry name" value="HTH_DeoR"/>
    <property type="match status" value="1"/>
</dbReference>
<evidence type="ECO:0000256" key="1">
    <source>
        <dbReference type="ARBA" id="ARBA00023015"/>
    </source>
</evidence>
<dbReference type="PATRIC" id="fig|1218493.3.peg.1734"/>
<evidence type="ECO:0000313" key="6">
    <source>
        <dbReference type="Proteomes" id="UP000033533"/>
    </source>
</evidence>
<dbReference type="SMART" id="SM00420">
    <property type="entry name" value="HTH_DEOR"/>
    <property type="match status" value="1"/>
</dbReference>
<proteinExistence type="predicted"/>
<dbReference type="OrthoDB" id="9797223at2"/>
<evidence type="ECO:0000256" key="3">
    <source>
        <dbReference type="ARBA" id="ARBA00023163"/>
    </source>
</evidence>
<dbReference type="SUPFAM" id="SSF100950">
    <property type="entry name" value="NagB/RpiA/CoA transferase-like"/>
    <property type="match status" value="1"/>
</dbReference>
<dbReference type="Gene3D" id="1.10.10.10">
    <property type="entry name" value="Winged helix-like DNA-binding domain superfamily/Winged helix DNA-binding domain"/>
    <property type="match status" value="1"/>
</dbReference>
<dbReference type="Proteomes" id="UP000033533">
    <property type="component" value="Unassembled WGS sequence"/>
</dbReference>
<keyword evidence="3" id="KW-0804">Transcription</keyword>
<dbReference type="InterPro" id="IPR037171">
    <property type="entry name" value="NagB/RpiA_transferase-like"/>
</dbReference>
<keyword evidence="2" id="KW-0238">DNA-binding</keyword>
<dbReference type="InterPro" id="IPR014036">
    <property type="entry name" value="DeoR-like_C"/>
</dbReference>